<dbReference type="OMA" id="HRCFTPE"/>
<protein>
    <submittedName>
        <fullName evidence="2">Uncharacterized protein</fullName>
    </submittedName>
</protein>
<keyword evidence="3" id="KW-1185">Reference proteome</keyword>
<evidence type="ECO:0000313" key="3">
    <source>
        <dbReference type="Proteomes" id="UP000596660"/>
    </source>
</evidence>
<evidence type="ECO:0000313" key="2">
    <source>
        <dbReference type="EnsemblPlants" id="AUR62039686-RA:cds"/>
    </source>
</evidence>
<dbReference type="Proteomes" id="UP000596660">
    <property type="component" value="Unplaced"/>
</dbReference>
<dbReference type="Gramene" id="AUR62039686-RA">
    <property type="protein sequence ID" value="AUR62039686-RA:cds"/>
    <property type="gene ID" value="AUR62039686"/>
</dbReference>
<evidence type="ECO:0000256" key="1">
    <source>
        <dbReference type="SAM" id="MobiDB-lite"/>
    </source>
</evidence>
<feature type="compositionally biased region" description="Polar residues" evidence="1">
    <location>
        <begin position="96"/>
        <end position="109"/>
    </location>
</feature>
<feature type="region of interest" description="Disordered" evidence="1">
    <location>
        <begin position="85"/>
        <end position="109"/>
    </location>
</feature>
<proteinExistence type="predicted"/>
<dbReference type="PANTHER" id="PTHR36078">
    <property type="entry name" value="BNACNNG21220D PROTEIN"/>
    <property type="match status" value="1"/>
</dbReference>
<name>A0A803N384_CHEQI</name>
<reference evidence="2" key="1">
    <citation type="journal article" date="2017" name="Nature">
        <title>The genome of Chenopodium quinoa.</title>
        <authorList>
            <person name="Jarvis D.E."/>
            <person name="Ho Y.S."/>
            <person name="Lightfoot D.J."/>
            <person name="Schmoeckel S.M."/>
            <person name="Li B."/>
            <person name="Borm T.J.A."/>
            <person name="Ohyanagi H."/>
            <person name="Mineta K."/>
            <person name="Michell C.T."/>
            <person name="Saber N."/>
            <person name="Kharbatia N.M."/>
            <person name="Rupper R.R."/>
            <person name="Sharp A.R."/>
            <person name="Dally N."/>
            <person name="Boughton B.A."/>
            <person name="Woo Y.H."/>
            <person name="Gao G."/>
            <person name="Schijlen E.G.W.M."/>
            <person name="Guo X."/>
            <person name="Momin A.A."/>
            <person name="Negrao S."/>
            <person name="Al-Babili S."/>
            <person name="Gehring C."/>
            <person name="Roessner U."/>
            <person name="Jung C."/>
            <person name="Murphy K."/>
            <person name="Arold S.T."/>
            <person name="Gojobori T."/>
            <person name="van der Linden C.G."/>
            <person name="van Loo E.N."/>
            <person name="Jellen E.N."/>
            <person name="Maughan P.J."/>
            <person name="Tester M."/>
        </authorList>
    </citation>
    <scope>NUCLEOTIDE SEQUENCE [LARGE SCALE GENOMIC DNA]</scope>
    <source>
        <strain evidence="2">cv. PI 614886</strain>
    </source>
</reference>
<accession>A0A803N384</accession>
<dbReference type="PANTHER" id="PTHR36078:SF2">
    <property type="entry name" value="OS09G0473966 PROTEIN"/>
    <property type="match status" value="1"/>
</dbReference>
<sequence>MSGVIDRCFTADEIAKYNKYEADYASYLRAKYFSDKDVYGGDIYDLTVKVGNETIKASRSSPTRSFAEPAQSVVDPGHVLASEVELPAPGAEPSPNIANGSITPVKKSS</sequence>
<reference evidence="2" key="2">
    <citation type="submission" date="2021-03" db="UniProtKB">
        <authorList>
            <consortium name="EnsemblPlants"/>
        </authorList>
    </citation>
    <scope>IDENTIFICATION</scope>
</reference>
<dbReference type="AlphaFoldDB" id="A0A803N384"/>
<organism evidence="2 3">
    <name type="scientific">Chenopodium quinoa</name>
    <name type="common">Quinoa</name>
    <dbReference type="NCBI Taxonomy" id="63459"/>
    <lineage>
        <taxon>Eukaryota</taxon>
        <taxon>Viridiplantae</taxon>
        <taxon>Streptophyta</taxon>
        <taxon>Embryophyta</taxon>
        <taxon>Tracheophyta</taxon>
        <taxon>Spermatophyta</taxon>
        <taxon>Magnoliopsida</taxon>
        <taxon>eudicotyledons</taxon>
        <taxon>Gunneridae</taxon>
        <taxon>Pentapetalae</taxon>
        <taxon>Caryophyllales</taxon>
        <taxon>Chenopodiaceae</taxon>
        <taxon>Chenopodioideae</taxon>
        <taxon>Atripliceae</taxon>
        <taxon>Chenopodium</taxon>
    </lineage>
</organism>
<dbReference type="EnsemblPlants" id="AUR62039686-RA">
    <property type="protein sequence ID" value="AUR62039686-RA:cds"/>
    <property type="gene ID" value="AUR62039686"/>
</dbReference>